<feature type="domain" description="Sensor histidine kinase NatK-like C-terminal" evidence="2">
    <location>
        <begin position="334"/>
        <end position="433"/>
    </location>
</feature>
<proteinExistence type="predicted"/>
<dbReference type="Proteomes" id="UP000694308">
    <property type="component" value="Unassembled WGS sequence"/>
</dbReference>
<feature type="transmembrane region" description="Helical" evidence="1">
    <location>
        <begin position="89"/>
        <end position="113"/>
    </location>
</feature>
<comment type="caution">
    <text evidence="3">The sequence shown here is derived from an EMBL/GenBank/DDBJ whole genome shotgun (WGS) entry which is preliminary data.</text>
</comment>
<keyword evidence="1" id="KW-0812">Transmembrane</keyword>
<organism evidence="3 4">
    <name type="scientific">Clostridium thailandense</name>
    <dbReference type="NCBI Taxonomy" id="2794346"/>
    <lineage>
        <taxon>Bacteria</taxon>
        <taxon>Bacillati</taxon>
        <taxon>Bacillota</taxon>
        <taxon>Clostridia</taxon>
        <taxon>Eubacteriales</taxon>
        <taxon>Clostridiaceae</taxon>
        <taxon>Clostridium</taxon>
    </lineage>
</organism>
<feature type="transmembrane region" description="Helical" evidence="1">
    <location>
        <begin position="6"/>
        <end position="29"/>
    </location>
</feature>
<keyword evidence="1" id="KW-0472">Membrane</keyword>
<sequence length="435" mass="50965">MVNNSIAILVQIITFLLGLFSTYIIFDFMSRLGRTLYYKKYFYVIGYIGFTFIIFLSKMFCGELLNLFITLAATSAVGYFLYNNKKIYIFYYSMYIVFLAVFQIIVASLFQFICLKFNINFYNTDILILTVSTVMQFANLSASRLFIIFYKKKKIERITPMQYLNFLVLPVFSIFYITTLMMYIQVYLSMEDIILLLANVVSIIVLNIFITNIFGSISKNNELKSELQLYEQQAKIQYEYYTSLESKYKNSRKIIHDMKNHLQTIEHLYQLQENEKAQRYTEDMYKMFDKFIHKCYTSNKVLNIIINDKVQRAESFEVELNCKIGDVDLDFIKDIDLTTIFSNLLDNAIEGAKAAAEEKNTLLKVDSFNDFIVINITNSINKPPVKGDYTFKSTKKNHKGLGLQNVRMALEKYEGTMRIDYDEKNFKVNIVIPSN</sequence>
<evidence type="ECO:0000313" key="3">
    <source>
        <dbReference type="EMBL" id="MBV7272774.1"/>
    </source>
</evidence>
<dbReference type="PANTHER" id="PTHR40448">
    <property type="entry name" value="TWO-COMPONENT SENSOR HISTIDINE KINASE"/>
    <property type="match status" value="1"/>
</dbReference>
<feature type="transmembrane region" description="Helical" evidence="1">
    <location>
        <begin position="64"/>
        <end position="82"/>
    </location>
</feature>
<dbReference type="GO" id="GO:0042802">
    <property type="term" value="F:identical protein binding"/>
    <property type="evidence" value="ECO:0007669"/>
    <property type="project" value="TreeGrafter"/>
</dbReference>
<dbReference type="InterPro" id="IPR032834">
    <property type="entry name" value="NatK-like_C"/>
</dbReference>
<dbReference type="PANTHER" id="PTHR40448:SF1">
    <property type="entry name" value="TWO-COMPONENT SENSOR HISTIDINE KINASE"/>
    <property type="match status" value="1"/>
</dbReference>
<dbReference type="EMBL" id="JAEEGC010000032">
    <property type="protein sequence ID" value="MBV7272774.1"/>
    <property type="molecule type" value="Genomic_DNA"/>
</dbReference>
<evidence type="ECO:0000256" key="1">
    <source>
        <dbReference type="SAM" id="Phobius"/>
    </source>
</evidence>
<name>A0A949TYD5_9CLOT</name>
<gene>
    <name evidence="3" type="ORF">I6U48_07555</name>
</gene>
<dbReference type="Pfam" id="PF14501">
    <property type="entry name" value="HATPase_c_5"/>
    <property type="match status" value="1"/>
</dbReference>
<reference evidence="3" key="1">
    <citation type="submission" date="2020-12" db="EMBL/GenBank/DDBJ databases">
        <title>Clostridium thailandense sp. nov., a novel acetogenic bacterium isolated from peat land soil in Thailand.</title>
        <authorList>
            <person name="Chaikitkaew S."/>
            <person name="Birkeland N.K."/>
        </authorList>
    </citation>
    <scope>NUCLEOTIDE SEQUENCE</scope>
    <source>
        <strain evidence="3">PL3</strain>
    </source>
</reference>
<dbReference type="RefSeq" id="WP_218319806.1">
    <property type="nucleotide sequence ID" value="NZ_JAEEGC010000032.1"/>
</dbReference>
<feature type="transmembrane region" description="Helical" evidence="1">
    <location>
        <begin position="193"/>
        <end position="214"/>
    </location>
</feature>
<feature type="transmembrane region" description="Helical" evidence="1">
    <location>
        <begin position="41"/>
        <end position="58"/>
    </location>
</feature>
<keyword evidence="4" id="KW-1185">Reference proteome</keyword>
<dbReference type="CDD" id="cd16935">
    <property type="entry name" value="HATPase_AgrC-ComD-like"/>
    <property type="match status" value="1"/>
</dbReference>
<protein>
    <submittedName>
        <fullName evidence="3">GHKL domain-containing protein</fullName>
    </submittedName>
</protein>
<accession>A0A949TYD5</accession>
<feature type="transmembrane region" description="Helical" evidence="1">
    <location>
        <begin position="163"/>
        <end position="187"/>
    </location>
</feature>
<feature type="transmembrane region" description="Helical" evidence="1">
    <location>
        <begin position="119"/>
        <end position="142"/>
    </location>
</feature>
<evidence type="ECO:0000313" key="4">
    <source>
        <dbReference type="Proteomes" id="UP000694308"/>
    </source>
</evidence>
<dbReference type="AlphaFoldDB" id="A0A949TYD5"/>
<keyword evidence="1" id="KW-1133">Transmembrane helix</keyword>
<evidence type="ECO:0000259" key="2">
    <source>
        <dbReference type="Pfam" id="PF14501"/>
    </source>
</evidence>